<sequence>MNYNKIYFSIIENAKQRTIKNEYVEKHHIVPKCLGGDKCKNKRV</sequence>
<accession>A0A6J5NT83</accession>
<evidence type="ECO:0000313" key="1">
    <source>
        <dbReference type="EMBL" id="CAB4162980.1"/>
    </source>
</evidence>
<proteinExistence type="predicted"/>
<organism evidence="1">
    <name type="scientific">uncultured Caudovirales phage</name>
    <dbReference type="NCBI Taxonomy" id="2100421"/>
    <lineage>
        <taxon>Viruses</taxon>
        <taxon>Duplodnaviria</taxon>
        <taxon>Heunggongvirae</taxon>
        <taxon>Uroviricota</taxon>
        <taxon>Caudoviricetes</taxon>
        <taxon>Peduoviridae</taxon>
        <taxon>Maltschvirus</taxon>
        <taxon>Maltschvirus maltsch</taxon>
    </lineage>
</organism>
<protein>
    <recommendedName>
        <fullName evidence="2">HNHc domain containing protein</fullName>
    </recommendedName>
</protein>
<reference evidence="1" key="1">
    <citation type="submission" date="2020-04" db="EMBL/GenBank/DDBJ databases">
        <authorList>
            <person name="Chiriac C."/>
            <person name="Salcher M."/>
            <person name="Ghai R."/>
            <person name="Kavagutti S V."/>
        </authorList>
    </citation>
    <scope>NUCLEOTIDE SEQUENCE</scope>
</reference>
<evidence type="ECO:0008006" key="2">
    <source>
        <dbReference type="Google" id="ProtNLM"/>
    </source>
</evidence>
<dbReference type="EMBL" id="LR796734">
    <property type="protein sequence ID" value="CAB4162980.1"/>
    <property type="molecule type" value="Genomic_DNA"/>
</dbReference>
<gene>
    <name evidence="1" type="ORF">UFOVP787_211</name>
</gene>
<name>A0A6J5NT83_9CAUD</name>